<dbReference type="Pfam" id="PF06014">
    <property type="entry name" value="YqgQ-like"/>
    <property type="match status" value="1"/>
</dbReference>
<accession>A0A151A4Y0</accession>
<evidence type="ECO:0000313" key="1">
    <source>
        <dbReference type="EMBL" id="KYH14406.1"/>
    </source>
</evidence>
<dbReference type="Gene3D" id="1.10.287.760">
    <property type="entry name" value="YqgQ-like"/>
    <property type="match status" value="1"/>
</dbReference>
<comment type="caution">
    <text evidence="1">The sequence shown here is derived from an EMBL/GenBank/DDBJ whole genome shotgun (WGS) entry which is preliminary data.</text>
</comment>
<reference evidence="1 2" key="1">
    <citation type="submission" date="2016-02" db="EMBL/GenBank/DDBJ databases">
        <title>Draft genome sequence of hydrocarbon degrading Staphylococcus saprophyticus Strain CNV2, isolated from crude-oil contaminated soil from Noonmati Oil Refinery, Guwahati, Assam, India.</title>
        <authorList>
            <person name="Mukherjee A."/>
            <person name="Chettri B."/>
            <person name="Langpoklakpam J."/>
            <person name="Singh A.K."/>
            <person name="Chattopadhyay D.J."/>
        </authorList>
    </citation>
    <scope>NUCLEOTIDE SEQUENCE [LARGE SCALE GENOMIC DNA]</scope>
    <source>
        <strain evidence="1 2">CNV2</strain>
    </source>
</reference>
<dbReference type="RefSeq" id="WP_061854582.1">
    <property type="nucleotide sequence ID" value="NZ_LUGM01000002.1"/>
</dbReference>
<dbReference type="EMBL" id="LUGM01000002">
    <property type="protein sequence ID" value="KYH14406.1"/>
    <property type="molecule type" value="Genomic_DNA"/>
</dbReference>
<dbReference type="InterPro" id="IPR023164">
    <property type="entry name" value="YqgQ-like_sf"/>
</dbReference>
<gene>
    <name evidence="1" type="ORF">A0131_06405</name>
</gene>
<dbReference type="AlphaFoldDB" id="A0A151A4Y0"/>
<proteinExistence type="predicted"/>
<organism evidence="1 2">
    <name type="scientific">Staphylococcus kloosii</name>
    <dbReference type="NCBI Taxonomy" id="29384"/>
    <lineage>
        <taxon>Bacteria</taxon>
        <taxon>Bacillati</taxon>
        <taxon>Bacillota</taxon>
        <taxon>Bacilli</taxon>
        <taxon>Bacillales</taxon>
        <taxon>Staphylococcaceae</taxon>
        <taxon>Staphylococcus</taxon>
    </lineage>
</organism>
<dbReference type="SUPFAM" id="SSF158379">
    <property type="entry name" value="YqgQ-like"/>
    <property type="match status" value="1"/>
</dbReference>
<dbReference type="Proteomes" id="UP000075418">
    <property type="component" value="Unassembled WGS sequence"/>
</dbReference>
<dbReference type="InterPro" id="IPR009256">
    <property type="entry name" value="YqgQ-like"/>
</dbReference>
<sequence length="66" mass="8356">MRQNLNNFYDVLQLLKQFGFIIYFKDKYDMYEMIEQEISQLFQYELISKDDYIKCKLIIKQRRMNR</sequence>
<evidence type="ECO:0000313" key="2">
    <source>
        <dbReference type="Proteomes" id="UP000075418"/>
    </source>
</evidence>
<name>A0A151A4Y0_9STAP</name>
<evidence type="ECO:0008006" key="3">
    <source>
        <dbReference type="Google" id="ProtNLM"/>
    </source>
</evidence>
<protein>
    <recommendedName>
        <fullName evidence="3">DUF910 domain-containing protein</fullName>
    </recommendedName>
</protein>